<evidence type="ECO:0000313" key="3">
    <source>
        <dbReference type="Proteomes" id="UP000474159"/>
    </source>
</evidence>
<accession>A0A6L3T8D8</accession>
<keyword evidence="3" id="KW-1185">Reference proteome</keyword>
<name>A0A6L3T8D8_9HYPH</name>
<evidence type="ECO:0008006" key="4">
    <source>
        <dbReference type="Google" id="ProtNLM"/>
    </source>
</evidence>
<evidence type="ECO:0000256" key="1">
    <source>
        <dbReference type="SAM" id="SignalP"/>
    </source>
</evidence>
<protein>
    <recommendedName>
        <fullName evidence="4">UrcA family protein</fullName>
    </recommendedName>
</protein>
<sequence>MSRTPPPAIRPAILSALLFAALPAAAQTRTDVDTGGRRTELRTCLTDLADLIPPGSTVADPDRFCACYADAAVKAGLPELERAEANPGQEVRPPQARVAGAFRTERSNAIAKACLAP</sequence>
<dbReference type="EMBL" id="VZZK01000001">
    <property type="protein sequence ID" value="KAB1081851.1"/>
    <property type="molecule type" value="Genomic_DNA"/>
</dbReference>
<proteinExistence type="predicted"/>
<dbReference type="Proteomes" id="UP000474159">
    <property type="component" value="Unassembled WGS sequence"/>
</dbReference>
<reference evidence="2 3" key="1">
    <citation type="submission" date="2019-09" db="EMBL/GenBank/DDBJ databases">
        <title>YIM 48816 draft genome.</title>
        <authorList>
            <person name="Jiang L."/>
        </authorList>
    </citation>
    <scope>NUCLEOTIDE SEQUENCE [LARGE SCALE GENOMIC DNA]</scope>
    <source>
        <strain evidence="2 3">YIM 48816</strain>
    </source>
</reference>
<feature type="signal peptide" evidence="1">
    <location>
        <begin position="1"/>
        <end position="26"/>
    </location>
</feature>
<comment type="caution">
    <text evidence="2">The sequence shown here is derived from an EMBL/GenBank/DDBJ whole genome shotgun (WGS) entry which is preliminary data.</text>
</comment>
<feature type="chain" id="PRO_5027026609" description="UrcA family protein" evidence="1">
    <location>
        <begin position="27"/>
        <end position="117"/>
    </location>
</feature>
<organism evidence="2 3">
    <name type="scientific">Methylobacterium soli</name>
    <dbReference type="NCBI Taxonomy" id="553447"/>
    <lineage>
        <taxon>Bacteria</taxon>
        <taxon>Pseudomonadati</taxon>
        <taxon>Pseudomonadota</taxon>
        <taxon>Alphaproteobacteria</taxon>
        <taxon>Hyphomicrobiales</taxon>
        <taxon>Methylobacteriaceae</taxon>
        <taxon>Methylobacterium</taxon>
    </lineage>
</organism>
<dbReference type="AlphaFoldDB" id="A0A6L3T8D8"/>
<keyword evidence="1" id="KW-0732">Signal</keyword>
<gene>
    <name evidence="2" type="ORF">F6X53_01785</name>
</gene>
<dbReference type="RefSeq" id="WP_150996566.1">
    <property type="nucleotide sequence ID" value="NZ_BPQY01000211.1"/>
</dbReference>
<dbReference type="OrthoDB" id="10018881at2"/>
<evidence type="ECO:0000313" key="2">
    <source>
        <dbReference type="EMBL" id="KAB1081851.1"/>
    </source>
</evidence>